<dbReference type="KEGG" id="panc:E2636_16005"/>
<dbReference type="GO" id="GO:0005886">
    <property type="term" value="C:plasma membrane"/>
    <property type="evidence" value="ECO:0007669"/>
    <property type="project" value="TreeGrafter"/>
</dbReference>
<name>A0A4P7A1R6_9BACL</name>
<reference evidence="3 4" key="1">
    <citation type="submission" date="2019-03" db="EMBL/GenBank/DDBJ databases">
        <title>Complete genome sequence of Paenisporosarcina antarctica CGMCC 1.6503T.</title>
        <authorList>
            <person name="Rong J.-C."/>
            <person name="Chi N.-Y."/>
            <person name="Zhang Q.-F."/>
        </authorList>
    </citation>
    <scope>NUCLEOTIDE SEQUENCE [LARGE SCALE GENOMIC DNA]</scope>
    <source>
        <strain evidence="3 4">CGMCC 1.6503</strain>
    </source>
</reference>
<evidence type="ECO:0000313" key="3">
    <source>
        <dbReference type="EMBL" id="QBP42558.1"/>
    </source>
</evidence>
<protein>
    <submittedName>
        <fullName evidence="3">Ethanolamine utilization protein EutH</fullName>
    </submittedName>
</protein>
<feature type="transmembrane region" description="Helical" evidence="2">
    <location>
        <begin position="336"/>
        <end position="355"/>
    </location>
</feature>
<feature type="transmembrane region" description="Helical" evidence="2">
    <location>
        <begin position="106"/>
        <end position="131"/>
    </location>
</feature>
<feature type="transmembrane region" description="Helical" evidence="2">
    <location>
        <begin position="184"/>
        <end position="210"/>
    </location>
</feature>
<evidence type="ECO:0000256" key="2">
    <source>
        <dbReference type="SAM" id="Phobius"/>
    </source>
</evidence>
<feature type="transmembrane region" description="Helical" evidence="2">
    <location>
        <begin position="271"/>
        <end position="288"/>
    </location>
</feature>
<dbReference type="InterPro" id="IPR007441">
    <property type="entry name" value="EutH"/>
</dbReference>
<keyword evidence="2" id="KW-0472">Membrane</keyword>
<dbReference type="RefSeq" id="WP_134211105.1">
    <property type="nucleotide sequence ID" value="NZ_CP038015.1"/>
</dbReference>
<evidence type="ECO:0000256" key="1">
    <source>
        <dbReference type="SAM" id="Coils"/>
    </source>
</evidence>
<feature type="transmembrane region" description="Helical" evidence="2">
    <location>
        <begin position="6"/>
        <end position="24"/>
    </location>
</feature>
<keyword evidence="4" id="KW-1185">Reference proteome</keyword>
<gene>
    <name evidence="3" type="primary">eutH</name>
    <name evidence="3" type="ORF">E2636_16005</name>
</gene>
<dbReference type="PANTHER" id="PTHR40089">
    <property type="entry name" value="ETHANOLAMINE UTILIZATION PROTEIN EUTH"/>
    <property type="match status" value="1"/>
</dbReference>
<dbReference type="NCBIfam" id="NF011668">
    <property type="entry name" value="PRK15086.1-4"/>
    <property type="match status" value="1"/>
</dbReference>
<feature type="transmembrane region" description="Helical" evidence="2">
    <location>
        <begin position="138"/>
        <end position="164"/>
    </location>
</feature>
<dbReference type="Pfam" id="PF04346">
    <property type="entry name" value="EutH"/>
    <property type="match status" value="1"/>
</dbReference>
<feature type="coiled-coil region" evidence="1">
    <location>
        <begin position="410"/>
        <end position="438"/>
    </location>
</feature>
<keyword evidence="1" id="KW-0175">Coiled coil</keyword>
<feature type="transmembrane region" description="Helical" evidence="2">
    <location>
        <begin position="45"/>
        <end position="63"/>
    </location>
</feature>
<organism evidence="3 4">
    <name type="scientific">Paenisporosarcina antarctica</name>
    <dbReference type="NCBI Taxonomy" id="417367"/>
    <lineage>
        <taxon>Bacteria</taxon>
        <taxon>Bacillati</taxon>
        <taxon>Bacillota</taxon>
        <taxon>Bacilli</taxon>
        <taxon>Bacillales</taxon>
        <taxon>Caryophanaceae</taxon>
        <taxon>Paenisporosarcina</taxon>
    </lineage>
</organism>
<feature type="transmembrane region" description="Helical" evidence="2">
    <location>
        <begin position="231"/>
        <end position="251"/>
    </location>
</feature>
<dbReference type="OrthoDB" id="9778282at2"/>
<evidence type="ECO:0000313" key="4">
    <source>
        <dbReference type="Proteomes" id="UP000294292"/>
    </source>
</evidence>
<dbReference type="PANTHER" id="PTHR40089:SF1">
    <property type="entry name" value="ETHANOLAMINE PERMEASE EUTH-RELATED"/>
    <property type="match status" value="1"/>
</dbReference>
<dbReference type="EMBL" id="CP038015">
    <property type="protein sequence ID" value="QBP42558.1"/>
    <property type="molecule type" value="Genomic_DNA"/>
</dbReference>
<sequence length="441" mass="47826">MAMIGTVIVYIIMFCAVLGAFAAIKDTEKGLGKEFMSGIHAIGHIFVPAAGIMASIPYLTWFINKFVSPMFEAIGADPAIAATTILASDMGGYQLADALKITNEGWIIALIVGYMAGATIVFSIPMGLAMLDKRDHKYMALGIMSGVLTIPIGALISTVLVVLFNTEIRDVISTTSDSTYQFVMSYGQIFINLLPLFIFVVVIAMGLKFFPRGMISGFMVFGRVMDAAIKLVLVFSIVEIFTGLFSTLFGAWGFDPIMADEEDQFRALETAGYIGIMLAGAFPMVYLLRKYAGKQLEAGGRKLGLSSVGSAGILATMANILAMFALVKYMRPKDKVINIAFAVCAAFLLGDHLSFTANFQPTIILPVIIGKLAAGVIAIAIAYWLSVPTALKLEIQDRDDGTIRPGEYLEDEIVEKIKKLEEDEMKEKREDAKKQSVNANS</sequence>
<keyword evidence="2" id="KW-0812">Transmembrane</keyword>
<dbReference type="PIRSF" id="PIRSF019466">
    <property type="entry name" value="EutH"/>
    <property type="match status" value="1"/>
</dbReference>
<accession>A0A4P7A1R6</accession>
<dbReference type="Proteomes" id="UP000294292">
    <property type="component" value="Chromosome"/>
</dbReference>
<keyword evidence="2" id="KW-1133">Transmembrane helix</keyword>
<feature type="transmembrane region" description="Helical" evidence="2">
    <location>
        <begin position="362"/>
        <end position="385"/>
    </location>
</feature>
<dbReference type="AlphaFoldDB" id="A0A4P7A1R6"/>
<dbReference type="GO" id="GO:0034228">
    <property type="term" value="F:ethanolamine transmembrane transporter activity"/>
    <property type="evidence" value="ECO:0007669"/>
    <property type="project" value="InterPro"/>
</dbReference>
<feature type="transmembrane region" description="Helical" evidence="2">
    <location>
        <begin position="308"/>
        <end position="330"/>
    </location>
</feature>
<proteinExistence type="predicted"/>